<proteinExistence type="predicted"/>
<dbReference type="EMBL" id="DF840275">
    <property type="protein sequence ID" value="GAT44844.1"/>
    <property type="molecule type" value="Genomic_DNA"/>
</dbReference>
<reference evidence="1" key="1">
    <citation type="submission" date="2014-09" db="EMBL/GenBank/DDBJ databases">
        <title>Genome sequence of the luminous mushroom Mycena chlorophos for searching fungal bioluminescence genes.</title>
        <authorList>
            <person name="Tanaka Y."/>
            <person name="Kasuga D."/>
            <person name="Oba Y."/>
            <person name="Hase S."/>
            <person name="Sato K."/>
            <person name="Oba Y."/>
            <person name="Sakakibara Y."/>
        </authorList>
    </citation>
    <scope>NUCLEOTIDE SEQUENCE</scope>
</reference>
<accession>A0ABQ0L323</accession>
<dbReference type="Proteomes" id="UP000815677">
    <property type="component" value="Unassembled WGS sequence"/>
</dbReference>
<sequence>MTSTASPHRYHSRSRPVSRATAALGACVLMRYDEEAAFGPASFTLRSRLAMRVGGCSTRNACTERPKWMRGHRDSADCLVGGCTKDTPLPRGRLLCTKRGHQPPSKLLTRRLGTPWKGKERKSFPQRSLQGWTLFRARERQDVLTAFIASPCYVAGCANLSATGNDEAHVYCLLRYPRLGSRPQPTRTSLAAGYMSRHGEKDVFLMVCLAAVEIGLGGPLESLLPVPHPGASSTT</sequence>
<gene>
    <name evidence="1" type="ORF">MCHLO_02449</name>
</gene>
<evidence type="ECO:0000313" key="2">
    <source>
        <dbReference type="Proteomes" id="UP000815677"/>
    </source>
</evidence>
<protein>
    <submittedName>
        <fullName evidence="1">Uncharacterized protein</fullName>
    </submittedName>
</protein>
<organism evidence="1 2">
    <name type="scientific">Mycena chlorophos</name>
    <name type="common">Agaric fungus</name>
    <name type="synonym">Agaricus chlorophos</name>
    <dbReference type="NCBI Taxonomy" id="658473"/>
    <lineage>
        <taxon>Eukaryota</taxon>
        <taxon>Fungi</taxon>
        <taxon>Dikarya</taxon>
        <taxon>Basidiomycota</taxon>
        <taxon>Agaricomycotina</taxon>
        <taxon>Agaricomycetes</taxon>
        <taxon>Agaricomycetidae</taxon>
        <taxon>Agaricales</taxon>
        <taxon>Marasmiineae</taxon>
        <taxon>Mycenaceae</taxon>
        <taxon>Mycena</taxon>
    </lineage>
</organism>
<evidence type="ECO:0000313" key="1">
    <source>
        <dbReference type="EMBL" id="GAT44844.1"/>
    </source>
</evidence>
<name>A0ABQ0L323_MYCCL</name>
<keyword evidence="2" id="KW-1185">Reference proteome</keyword>